<dbReference type="InterPro" id="IPR041078">
    <property type="entry name" value="Plavaka"/>
</dbReference>
<organism evidence="1 2">
    <name type="scientific">Paxillus rubicundulus Ve08.2h10</name>
    <dbReference type="NCBI Taxonomy" id="930991"/>
    <lineage>
        <taxon>Eukaryota</taxon>
        <taxon>Fungi</taxon>
        <taxon>Dikarya</taxon>
        <taxon>Basidiomycota</taxon>
        <taxon>Agaricomycotina</taxon>
        <taxon>Agaricomycetes</taxon>
        <taxon>Agaricomycetidae</taxon>
        <taxon>Boletales</taxon>
        <taxon>Paxilineae</taxon>
        <taxon>Paxillaceae</taxon>
        <taxon>Paxillus</taxon>
    </lineage>
</organism>
<dbReference type="STRING" id="930991.A0A0D0CX38"/>
<dbReference type="HOGENOM" id="CLU_002498_2_0_1"/>
<dbReference type="InParanoid" id="A0A0D0CX38"/>
<protein>
    <submittedName>
        <fullName evidence="1">Uncharacterized protein</fullName>
    </submittedName>
</protein>
<dbReference type="Pfam" id="PF18759">
    <property type="entry name" value="Plavaka"/>
    <property type="match status" value="1"/>
</dbReference>
<dbReference type="OrthoDB" id="3208495at2759"/>
<name>A0A0D0CX38_9AGAM</name>
<evidence type="ECO:0000313" key="1">
    <source>
        <dbReference type="EMBL" id="KIK80123.1"/>
    </source>
</evidence>
<reference evidence="1 2" key="1">
    <citation type="submission" date="2014-04" db="EMBL/GenBank/DDBJ databases">
        <authorList>
            <consortium name="DOE Joint Genome Institute"/>
            <person name="Kuo A."/>
            <person name="Kohler A."/>
            <person name="Jargeat P."/>
            <person name="Nagy L.G."/>
            <person name="Floudas D."/>
            <person name="Copeland A."/>
            <person name="Barry K.W."/>
            <person name="Cichocki N."/>
            <person name="Veneault-Fourrey C."/>
            <person name="LaButti K."/>
            <person name="Lindquist E.A."/>
            <person name="Lipzen A."/>
            <person name="Lundell T."/>
            <person name="Morin E."/>
            <person name="Murat C."/>
            <person name="Sun H."/>
            <person name="Tunlid A."/>
            <person name="Henrissat B."/>
            <person name="Grigoriev I.V."/>
            <person name="Hibbett D.S."/>
            <person name="Martin F."/>
            <person name="Nordberg H.P."/>
            <person name="Cantor M.N."/>
            <person name="Hua S.X."/>
        </authorList>
    </citation>
    <scope>NUCLEOTIDE SEQUENCE [LARGE SCALE GENOMIC DNA]</scope>
    <source>
        <strain evidence="1 2">Ve08.2h10</strain>
    </source>
</reference>
<feature type="non-terminal residue" evidence="1">
    <location>
        <position position="365"/>
    </location>
</feature>
<reference evidence="2" key="2">
    <citation type="submission" date="2015-01" db="EMBL/GenBank/DDBJ databases">
        <title>Evolutionary Origins and Diversification of the Mycorrhizal Mutualists.</title>
        <authorList>
            <consortium name="DOE Joint Genome Institute"/>
            <consortium name="Mycorrhizal Genomics Consortium"/>
            <person name="Kohler A."/>
            <person name="Kuo A."/>
            <person name="Nagy L.G."/>
            <person name="Floudas D."/>
            <person name="Copeland A."/>
            <person name="Barry K.W."/>
            <person name="Cichocki N."/>
            <person name="Veneault-Fourrey C."/>
            <person name="LaButti K."/>
            <person name="Lindquist E.A."/>
            <person name="Lipzen A."/>
            <person name="Lundell T."/>
            <person name="Morin E."/>
            <person name="Murat C."/>
            <person name="Riley R."/>
            <person name="Ohm R."/>
            <person name="Sun H."/>
            <person name="Tunlid A."/>
            <person name="Henrissat B."/>
            <person name="Grigoriev I.V."/>
            <person name="Hibbett D.S."/>
            <person name="Martin F."/>
        </authorList>
    </citation>
    <scope>NUCLEOTIDE SEQUENCE [LARGE SCALE GENOMIC DNA]</scope>
    <source>
        <strain evidence="2">Ve08.2h10</strain>
    </source>
</reference>
<evidence type="ECO:0000313" key="2">
    <source>
        <dbReference type="Proteomes" id="UP000054538"/>
    </source>
</evidence>
<accession>A0A0D0CX38</accession>
<sequence length="365" mass="41556">GNGRVFSIPGFMYQSITFIIKSAFSEHTAKWFHLTPFKHVWKSPVTGQIQQIYDKLYCSDAWNDAHDNDNLQKQKQSDGCELERVIASLMFWSDSTQLAQFGHAFVWPIYLFFRNLSKHYCGTPNSGACHPVGFISMLPDSIKNFLSKLYPDKRNHDDTILQCRHELFHAIWALLLDDYLVEAYKNGIEVTCYDGIKRHVFPRIFTYLVDYPEKAIIATIHDKGICPCPWCLSLLSSFGCLGLCFDASSRLLKIQTYLQHKVKSARDAIYKQGIPIKGATVECILKEFSLVPTILTHICHSGVIDCLSPVGFDLFPALVVDLLHQFELGVLKSVLKHLIQMLYAIDPGLVAMLNERLVLSYFLLP</sequence>
<dbReference type="Proteomes" id="UP000054538">
    <property type="component" value="Unassembled WGS sequence"/>
</dbReference>
<dbReference type="AlphaFoldDB" id="A0A0D0CX38"/>
<proteinExistence type="predicted"/>
<gene>
    <name evidence="1" type="ORF">PAXRUDRAFT_159519</name>
</gene>
<keyword evidence="2" id="KW-1185">Reference proteome</keyword>
<dbReference type="EMBL" id="KN826095">
    <property type="protein sequence ID" value="KIK80123.1"/>
    <property type="molecule type" value="Genomic_DNA"/>
</dbReference>